<feature type="transmembrane region" description="Helical" evidence="12">
    <location>
        <begin position="280"/>
        <end position="299"/>
    </location>
</feature>
<comment type="similarity">
    <text evidence="2">Belongs to the monovalent cation:proton antiporter 1 (CPA1) transporter (TC 2.A.36) family.</text>
</comment>
<dbReference type="GO" id="GO:0015385">
    <property type="term" value="F:sodium:proton antiporter activity"/>
    <property type="evidence" value="ECO:0007669"/>
    <property type="project" value="InterPro"/>
</dbReference>
<keyword evidence="3" id="KW-0813">Transport</keyword>
<keyword evidence="6 12" id="KW-0812">Transmembrane</keyword>
<keyword evidence="4" id="KW-0050">Antiport</keyword>
<keyword evidence="11" id="KW-0739">Sodium transport</keyword>
<feature type="domain" description="Cation/H+ exchanger transmembrane" evidence="13">
    <location>
        <begin position="17"/>
        <end position="394"/>
    </location>
</feature>
<evidence type="ECO:0000256" key="1">
    <source>
        <dbReference type="ARBA" id="ARBA00004651"/>
    </source>
</evidence>
<feature type="transmembrane region" description="Helical" evidence="12">
    <location>
        <begin position="6"/>
        <end position="24"/>
    </location>
</feature>
<feature type="transmembrane region" description="Helical" evidence="12">
    <location>
        <begin position="31"/>
        <end position="51"/>
    </location>
</feature>
<evidence type="ECO:0000313" key="14">
    <source>
        <dbReference type="EMBL" id="CAA9238898.1"/>
    </source>
</evidence>
<proteinExistence type="inferred from homology"/>
<sequence>MDLAQSLLEISLLLAGAVVLGLVARRVRIPLTVVLAVVGFLASTLGGSLALERQLAGEGFEEVLVFLFLPILVFQAVLGMSVRSFFSNLGPILALALVALGISTTLVGLAMRFGLDLPLASALVFGALISATDPVAVVAVFRELGVPGRLLTLVEGESLLNDGVAIVLFNIMLAAALGGEVGIGSGVVDFVGVFFGGAALGAGVGFAAALVLPWMDRLAAAALSVAVAYGSFVLADHVLGFSGVMATVAAGLVLAGLAPSRASEEVRTTWGELWEALDHIANAVLFLLIGLVIDVELLSDNAGPIALAVVVVLVARAVAVVPLVTALERFAHIPPVGLRNEAVLVWGGLRGGVALALALALPEELAERETLVAMTGGVVLATLVLNATTIGALVHRLGLDRPTRADEFLAAGCRLSGVVAARGRLGDLGLEDDAIIAKLDAAESSARRELDRIELTPDEELQVVTRRGLSVERVTYQHLSDAGLLPPAAARTLLHEVDDLVEEAALGRPTFEPGVRESPRTARFVQRLLAVLPEPAGSDPDALTYGEAMARQLAARRTIEALDLFDQLPNVDPATVARARELFQRWEHEAVATLDELHRSSAHADLRLRQAEALTRMASSDALRELSAIGLLPAVIAERAAEDVAEEV</sequence>
<evidence type="ECO:0000256" key="8">
    <source>
        <dbReference type="ARBA" id="ARBA00023053"/>
    </source>
</evidence>
<keyword evidence="7 12" id="KW-1133">Transmembrane helix</keyword>
<dbReference type="PANTHER" id="PTHR10110:SF195">
    <property type="entry name" value="NA(+)_H(+) ANTIPORTER NHAS2"/>
    <property type="match status" value="1"/>
</dbReference>
<dbReference type="EMBL" id="CADCSY010000073">
    <property type="protein sequence ID" value="CAA9238898.1"/>
    <property type="molecule type" value="Genomic_DNA"/>
</dbReference>
<feature type="transmembrane region" description="Helical" evidence="12">
    <location>
        <begin position="159"/>
        <end position="178"/>
    </location>
</feature>
<keyword evidence="8" id="KW-0915">Sodium</keyword>
<dbReference type="InterPro" id="IPR006153">
    <property type="entry name" value="Cation/H_exchanger_TM"/>
</dbReference>
<keyword evidence="10 12" id="KW-0472">Membrane</keyword>
<evidence type="ECO:0000256" key="2">
    <source>
        <dbReference type="ARBA" id="ARBA00007367"/>
    </source>
</evidence>
<evidence type="ECO:0000256" key="9">
    <source>
        <dbReference type="ARBA" id="ARBA00023065"/>
    </source>
</evidence>
<feature type="transmembrane region" description="Helical" evidence="12">
    <location>
        <begin position="92"/>
        <end position="113"/>
    </location>
</feature>
<dbReference type="GO" id="GO:0015386">
    <property type="term" value="F:potassium:proton antiporter activity"/>
    <property type="evidence" value="ECO:0007669"/>
    <property type="project" value="TreeGrafter"/>
</dbReference>
<dbReference type="InterPro" id="IPR018422">
    <property type="entry name" value="Cation/H_exchanger_CPA1"/>
</dbReference>
<feature type="transmembrane region" description="Helical" evidence="12">
    <location>
        <begin position="63"/>
        <end position="80"/>
    </location>
</feature>
<dbReference type="GO" id="GO:0051453">
    <property type="term" value="P:regulation of intracellular pH"/>
    <property type="evidence" value="ECO:0007669"/>
    <property type="project" value="TreeGrafter"/>
</dbReference>
<reference evidence="14" key="1">
    <citation type="submission" date="2020-02" db="EMBL/GenBank/DDBJ databases">
        <authorList>
            <person name="Meier V. D."/>
        </authorList>
    </citation>
    <scope>NUCLEOTIDE SEQUENCE</scope>
    <source>
        <strain evidence="14">AVDCRST_MAG20</strain>
    </source>
</reference>
<evidence type="ECO:0000256" key="12">
    <source>
        <dbReference type="SAM" id="Phobius"/>
    </source>
</evidence>
<feature type="transmembrane region" description="Helical" evidence="12">
    <location>
        <begin position="119"/>
        <end position="139"/>
    </location>
</feature>
<feature type="transmembrane region" description="Helical" evidence="12">
    <location>
        <begin position="343"/>
        <end position="361"/>
    </location>
</feature>
<accession>A0A6J4I1E9</accession>
<feature type="transmembrane region" description="Helical" evidence="12">
    <location>
        <begin position="190"/>
        <end position="211"/>
    </location>
</feature>
<evidence type="ECO:0000256" key="11">
    <source>
        <dbReference type="ARBA" id="ARBA00023201"/>
    </source>
</evidence>
<evidence type="ECO:0000256" key="5">
    <source>
        <dbReference type="ARBA" id="ARBA00022475"/>
    </source>
</evidence>
<name>A0A6J4I1E9_9ACTN</name>
<evidence type="ECO:0000256" key="7">
    <source>
        <dbReference type="ARBA" id="ARBA00022989"/>
    </source>
</evidence>
<dbReference type="PANTHER" id="PTHR10110">
    <property type="entry name" value="SODIUM/HYDROGEN EXCHANGER"/>
    <property type="match status" value="1"/>
</dbReference>
<evidence type="ECO:0000256" key="3">
    <source>
        <dbReference type="ARBA" id="ARBA00022448"/>
    </source>
</evidence>
<dbReference type="Pfam" id="PF00999">
    <property type="entry name" value="Na_H_Exchanger"/>
    <property type="match status" value="1"/>
</dbReference>
<comment type="subcellular location">
    <subcellularLocation>
        <location evidence="1">Cell membrane</location>
        <topology evidence="1">Multi-pass membrane protein</topology>
    </subcellularLocation>
</comment>
<evidence type="ECO:0000259" key="13">
    <source>
        <dbReference type="Pfam" id="PF00999"/>
    </source>
</evidence>
<dbReference type="Gene3D" id="6.10.140.1330">
    <property type="match status" value="1"/>
</dbReference>
<keyword evidence="9" id="KW-0406">Ion transport</keyword>
<gene>
    <name evidence="14" type="ORF">AVDCRST_MAG20-1627</name>
</gene>
<organism evidence="14">
    <name type="scientific">uncultured Acidimicrobiales bacterium</name>
    <dbReference type="NCBI Taxonomy" id="310071"/>
    <lineage>
        <taxon>Bacteria</taxon>
        <taxon>Bacillati</taxon>
        <taxon>Actinomycetota</taxon>
        <taxon>Acidimicrobiia</taxon>
        <taxon>Acidimicrobiales</taxon>
        <taxon>environmental samples</taxon>
    </lineage>
</organism>
<keyword evidence="5" id="KW-1003">Cell membrane</keyword>
<feature type="transmembrane region" description="Helical" evidence="12">
    <location>
        <begin position="241"/>
        <end position="259"/>
    </location>
</feature>
<dbReference type="GO" id="GO:0098719">
    <property type="term" value="P:sodium ion import across plasma membrane"/>
    <property type="evidence" value="ECO:0007669"/>
    <property type="project" value="TreeGrafter"/>
</dbReference>
<feature type="transmembrane region" description="Helical" evidence="12">
    <location>
        <begin position="305"/>
        <end position="331"/>
    </location>
</feature>
<evidence type="ECO:0000256" key="4">
    <source>
        <dbReference type="ARBA" id="ARBA00022449"/>
    </source>
</evidence>
<evidence type="ECO:0000256" key="6">
    <source>
        <dbReference type="ARBA" id="ARBA00022692"/>
    </source>
</evidence>
<evidence type="ECO:0000256" key="10">
    <source>
        <dbReference type="ARBA" id="ARBA00023136"/>
    </source>
</evidence>
<dbReference type="AlphaFoldDB" id="A0A6J4I1E9"/>
<protein>
    <recommendedName>
        <fullName evidence="13">Cation/H+ exchanger transmembrane domain-containing protein</fullName>
    </recommendedName>
</protein>
<feature type="transmembrane region" description="Helical" evidence="12">
    <location>
        <begin position="373"/>
        <end position="394"/>
    </location>
</feature>
<dbReference type="GO" id="GO:0005886">
    <property type="term" value="C:plasma membrane"/>
    <property type="evidence" value="ECO:0007669"/>
    <property type="project" value="UniProtKB-SubCell"/>
</dbReference>